<dbReference type="AlphaFoldDB" id="J9E7I2"/>
<proteinExistence type="predicted"/>
<gene>
    <name evidence="1" type="ORF">WUBG_16146</name>
</gene>
<sequence>MLSTTSRKVSQTIAAESFLRKCTVSMNLYFIKHYETLDPYVVSLPFLQHFTARKRRFAWCNERNHSIITRPVITSTDKDEKIELNKFCHTTKLQQQHGIVIYRNSLQESCYDHISNQN</sequence>
<evidence type="ECO:0000313" key="1">
    <source>
        <dbReference type="EMBL" id="EJW72947.1"/>
    </source>
</evidence>
<name>J9E7I2_WUCBA</name>
<dbReference type="Proteomes" id="UP000004810">
    <property type="component" value="Unassembled WGS sequence"/>
</dbReference>
<organism evidence="1 2">
    <name type="scientific">Wuchereria bancrofti</name>
    <dbReference type="NCBI Taxonomy" id="6293"/>
    <lineage>
        <taxon>Eukaryota</taxon>
        <taxon>Metazoa</taxon>
        <taxon>Ecdysozoa</taxon>
        <taxon>Nematoda</taxon>
        <taxon>Chromadorea</taxon>
        <taxon>Rhabditida</taxon>
        <taxon>Spirurina</taxon>
        <taxon>Spiruromorpha</taxon>
        <taxon>Filarioidea</taxon>
        <taxon>Onchocercidae</taxon>
        <taxon>Wuchereria</taxon>
    </lineage>
</organism>
<dbReference type="EMBL" id="ADBV01015047">
    <property type="protein sequence ID" value="EJW72947.1"/>
    <property type="molecule type" value="Genomic_DNA"/>
</dbReference>
<reference evidence="2" key="1">
    <citation type="submission" date="2012-08" db="EMBL/GenBank/DDBJ databases">
        <title>The Genome Sequence of Wuchereria bancrofti.</title>
        <authorList>
            <person name="Nutman T.B."/>
            <person name="Fink D.L."/>
            <person name="Russ C."/>
            <person name="Young S."/>
            <person name="Zeng Q."/>
            <person name="Koehrsen M."/>
            <person name="Alvarado L."/>
            <person name="Berlin A."/>
            <person name="Chapman S.B."/>
            <person name="Chen Z."/>
            <person name="Freedman E."/>
            <person name="Gellesch M."/>
            <person name="Goldberg J."/>
            <person name="Griggs A."/>
            <person name="Gujja S."/>
            <person name="Heilman E.R."/>
            <person name="Heiman D."/>
            <person name="Hepburn T."/>
            <person name="Howarth C."/>
            <person name="Jen D."/>
            <person name="Larson L."/>
            <person name="Lewis B."/>
            <person name="Mehta T."/>
            <person name="Park D."/>
            <person name="Pearson M."/>
            <person name="Roberts A."/>
            <person name="Saif S."/>
            <person name="Shea T."/>
            <person name="Shenoy N."/>
            <person name="Sisk P."/>
            <person name="Stolte C."/>
            <person name="Sykes S."/>
            <person name="Walk T."/>
            <person name="White J."/>
            <person name="Yandava C."/>
            <person name="Haas B."/>
            <person name="Henn M.R."/>
            <person name="Nusbaum C."/>
            <person name="Birren B."/>
        </authorList>
    </citation>
    <scope>NUCLEOTIDE SEQUENCE [LARGE SCALE GENOMIC DNA]</scope>
    <source>
        <strain evidence="2">NA</strain>
    </source>
</reference>
<comment type="caution">
    <text evidence="1">The sequence shown here is derived from an EMBL/GenBank/DDBJ whole genome shotgun (WGS) entry which is preliminary data.</text>
</comment>
<protein>
    <submittedName>
        <fullName evidence="1">Uncharacterized protein</fullName>
    </submittedName>
</protein>
<accession>J9E7I2</accession>
<evidence type="ECO:0000313" key="2">
    <source>
        <dbReference type="Proteomes" id="UP000004810"/>
    </source>
</evidence>